<gene>
    <name evidence="2" type="ORF">HUG10_06435</name>
</gene>
<evidence type="ECO:0000256" key="1">
    <source>
        <dbReference type="SAM" id="MobiDB-lite"/>
    </source>
</evidence>
<name>A0A7D5KUA1_9EURY</name>
<evidence type="ECO:0000313" key="3">
    <source>
        <dbReference type="Proteomes" id="UP000509750"/>
    </source>
</evidence>
<feature type="region of interest" description="Disordered" evidence="1">
    <location>
        <begin position="63"/>
        <end position="97"/>
    </location>
</feature>
<feature type="compositionally biased region" description="Basic and acidic residues" evidence="1">
    <location>
        <begin position="85"/>
        <end position="97"/>
    </location>
</feature>
<evidence type="ECO:0000313" key="2">
    <source>
        <dbReference type="EMBL" id="QLG27200.1"/>
    </source>
</evidence>
<dbReference type="Pfam" id="PF01893">
    <property type="entry name" value="UPF0058"/>
    <property type="match status" value="1"/>
</dbReference>
<dbReference type="Proteomes" id="UP000509750">
    <property type="component" value="Chromosome"/>
</dbReference>
<organism evidence="2 3">
    <name type="scientific">Halorarum halophilum</name>
    <dbReference type="NCBI Taxonomy" id="2743090"/>
    <lineage>
        <taxon>Archaea</taxon>
        <taxon>Methanobacteriati</taxon>
        <taxon>Methanobacteriota</taxon>
        <taxon>Stenosarchaea group</taxon>
        <taxon>Halobacteria</taxon>
        <taxon>Halobacteriales</taxon>
        <taxon>Haloferacaceae</taxon>
        <taxon>Halorarum</taxon>
    </lineage>
</organism>
<proteinExistence type="predicted"/>
<protein>
    <submittedName>
        <fullName evidence="2">UPF0058 family protein</fullName>
    </submittedName>
</protein>
<dbReference type="EMBL" id="CP058529">
    <property type="protein sequence ID" value="QLG27200.1"/>
    <property type="molecule type" value="Genomic_DNA"/>
</dbReference>
<dbReference type="RefSeq" id="WP_179168775.1">
    <property type="nucleotide sequence ID" value="NZ_CP058529.1"/>
</dbReference>
<dbReference type="GeneID" id="56028454"/>
<dbReference type="OrthoDB" id="321773at2157"/>
<keyword evidence="3" id="KW-1185">Reference proteome</keyword>
<dbReference type="Gene3D" id="1.20.1270.110">
    <property type="entry name" value="Uncharacterised protein family UPF0058"/>
    <property type="match status" value="1"/>
</dbReference>
<reference evidence="2 3" key="1">
    <citation type="submission" date="2020-07" db="EMBL/GenBank/DDBJ databases">
        <title>Gai3-2, isolated from salt lake.</title>
        <authorList>
            <person name="Cui H."/>
            <person name="Shi X."/>
        </authorList>
    </citation>
    <scope>NUCLEOTIDE SEQUENCE [LARGE SCALE GENOMIC DNA]</scope>
    <source>
        <strain evidence="2 3">Gai3-2</strain>
    </source>
</reference>
<dbReference type="AlphaFoldDB" id="A0A7D5KUA1"/>
<sequence length="97" mass="10816">MRKNELIHLHALLDCVRTNLDERGEREGSTDRMREYEALGVRPMTVRATRREHEEATLALARALGGSLDDPGGTEGHPEEDEADRSEGPGEPERQPA</sequence>
<dbReference type="InterPro" id="IPR002753">
    <property type="entry name" value="UPF0058"/>
</dbReference>
<dbReference type="InterPro" id="IPR036519">
    <property type="entry name" value="UPF0058_sf"/>
</dbReference>
<dbReference type="KEGG" id="halg:HUG10_06435"/>
<accession>A0A7D5KUA1</accession>
<dbReference type="SUPFAM" id="SSF140371">
    <property type="entry name" value="Vng1086c-like"/>
    <property type="match status" value="1"/>
</dbReference>